<sequence length="217" mass="25371">MSAKLLLGKATRHKRADDLESFFHVLCWVLLKHGPHSLTATKVVERLNQNYDYVMISEGRSIGGTHKETSLRSRAMRDPEMVSDVFLKNLLVDFEDLVAVRYDHAPSTEDREQYNEIAAWANYDEKKLNRQPVWKYDKFLERLEDWDWIYERFCEATRDSSQLSDARIDRKQQLEAAFVKYMITGRTEGARNTRTGSKKRGADDPDSRPASSKKHRR</sequence>
<accession>A0A0W0ETT5</accession>
<dbReference type="AlphaFoldDB" id="A0A0W0ETT5"/>
<gene>
    <name evidence="2" type="ORF">WG66_19899</name>
</gene>
<evidence type="ECO:0000313" key="2">
    <source>
        <dbReference type="EMBL" id="KTB27520.1"/>
    </source>
</evidence>
<dbReference type="EMBL" id="LATX01002540">
    <property type="protein sequence ID" value="KTB27520.1"/>
    <property type="molecule type" value="Genomic_DNA"/>
</dbReference>
<protein>
    <recommendedName>
        <fullName evidence="4">Fungal-type protein kinase domain-containing protein</fullName>
    </recommendedName>
</protein>
<evidence type="ECO:0000256" key="1">
    <source>
        <dbReference type="SAM" id="MobiDB-lite"/>
    </source>
</evidence>
<name>A0A0W0ETT5_MONRR</name>
<feature type="region of interest" description="Disordered" evidence="1">
    <location>
        <begin position="187"/>
        <end position="217"/>
    </location>
</feature>
<dbReference type="Proteomes" id="UP000054988">
    <property type="component" value="Unassembled WGS sequence"/>
</dbReference>
<proteinExistence type="predicted"/>
<comment type="caution">
    <text evidence="2">The sequence shown here is derived from an EMBL/GenBank/DDBJ whole genome shotgun (WGS) entry which is preliminary data.</text>
</comment>
<evidence type="ECO:0008006" key="4">
    <source>
        <dbReference type="Google" id="ProtNLM"/>
    </source>
</evidence>
<organism evidence="2 3">
    <name type="scientific">Moniliophthora roreri</name>
    <name type="common">Frosty pod rot fungus</name>
    <name type="synonym">Monilia roreri</name>
    <dbReference type="NCBI Taxonomy" id="221103"/>
    <lineage>
        <taxon>Eukaryota</taxon>
        <taxon>Fungi</taxon>
        <taxon>Dikarya</taxon>
        <taxon>Basidiomycota</taxon>
        <taxon>Agaricomycotina</taxon>
        <taxon>Agaricomycetes</taxon>
        <taxon>Agaricomycetidae</taxon>
        <taxon>Agaricales</taxon>
        <taxon>Marasmiineae</taxon>
        <taxon>Marasmiaceae</taxon>
        <taxon>Moniliophthora</taxon>
    </lineage>
</organism>
<evidence type="ECO:0000313" key="3">
    <source>
        <dbReference type="Proteomes" id="UP000054988"/>
    </source>
</evidence>
<reference evidence="2 3" key="1">
    <citation type="submission" date="2015-12" db="EMBL/GenBank/DDBJ databases">
        <title>Draft genome sequence of Moniliophthora roreri, the causal agent of frosty pod rot of cacao.</title>
        <authorList>
            <person name="Aime M.C."/>
            <person name="Diaz-Valderrama J.R."/>
            <person name="Kijpornyongpan T."/>
            <person name="Phillips-Mora W."/>
        </authorList>
    </citation>
    <scope>NUCLEOTIDE SEQUENCE [LARGE SCALE GENOMIC DNA]</scope>
    <source>
        <strain evidence="2 3">MCA 2952</strain>
    </source>
</reference>